<dbReference type="Proteomes" id="UP000191135">
    <property type="component" value="Chromosome"/>
</dbReference>
<dbReference type="RefSeq" id="WP_018065673.1">
    <property type="nucleotide sequence ID" value="NZ_AQWH01000015.1"/>
</dbReference>
<keyword evidence="3" id="KW-1185">Reference proteome</keyword>
<dbReference type="Gene3D" id="3.40.50.300">
    <property type="entry name" value="P-loop containing nucleotide triphosphate hydrolases"/>
    <property type="match status" value="1"/>
</dbReference>
<accession>A0A1U9YX27</accession>
<feature type="domain" description="NadR/Ttd14 AAA" evidence="1">
    <location>
        <begin position="5"/>
        <end position="165"/>
    </location>
</feature>
<evidence type="ECO:0000313" key="3">
    <source>
        <dbReference type="Proteomes" id="UP000191135"/>
    </source>
</evidence>
<evidence type="ECO:0000259" key="1">
    <source>
        <dbReference type="Pfam" id="PF13521"/>
    </source>
</evidence>
<sequence>MDNFFVLSGCSGGGKSTLLAALAGRGYATVEEPGRRIVAEELAGDGAALPWVNLAAFARRAIDVAIADFERMRGHDSPVFFDRGLVDAAAALAHAGGDLAPDLLARYRYNARVFMTPPWPEIFEADEERRHGLEQGKAEYQRLLHFYPEHGYRPVILPKTTVEARVDFILGHLRASL</sequence>
<evidence type="ECO:0000313" key="2">
    <source>
        <dbReference type="EMBL" id="AQZ49988.1"/>
    </source>
</evidence>
<gene>
    <name evidence="2" type="ORF">Mame_00611</name>
</gene>
<name>A0A1U9YX27_9HYPH</name>
<protein>
    <recommendedName>
        <fullName evidence="1">NadR/Ttd14 AAA domain-containing protein</fullName>
    </recommendedName>
</protein>
<proteinExistence type="predicted"/>
<reference evidence="2 3" key="1">
    <citation type="submission" date="2017-03" db="EMBL/GenBank/DDBJ databases">
        <title>Foreign affairs: Plasmid Transfer between Roseobacters and Rhizobia.</title>
        <authorList>
            <person name="Bartling P."/>
            <person name="Bunk B."/>
            <person name="Overmann J."/>
            <person name="Brinkmann H."/>
            <person name="Petersen J."/>
        </authorList>
    </citation>
    <scope>NUCLEOTIDE SEQUENCE [LARGE SCALE GENOMIC DNA]</scope>
    <source>
        <strain evidence="2 3">MACL11</strain>
    </source>
</reference>
<dbReference type="Pfam" id="PF13521">
    <property type="entry name" value="AAA_28"/>
    <property type="match status" value="1"/>
</dbReference>
<dbReference type="InterPro" id="IPR038727">
    <property type="entry name" value="NadR/Ttd14_AAA_dom"/>
</dbReference>
<dbReference type="OrthoDB" id="5638848at2"/>
<dbReference type="AlphaFoldDB" id="A0A1U9YX27"/>
<organism evidence="2 3">
    <name type="scientific">Martelella mediterranea DSM 17316</name>
    <dbReference type="NCBI Taxonomy" id="1122214"/>
    <lineage>
        <taxon>Bacteria</taxon>
        <taxon>Pseudomonadati</taxon>
        <taxon>Pseudomonadota</taxon>
        <taxon>Alphaproteobacteria</taxon>
        <taxon>Hyphomicrobiales</taxon>
        <taxon>Aurantimonadaceae</taxon>
        <taxon>Martelella</taxon>
    </lineage>
</organism>
<dbReference type="EMBL" id="CP020330">
    <property type="protein sequence ID" value="AQZ49988.1"/>
    <property type="molecule type" value="Genomic_DNA"/>
</dbReference>
<dbReference type="STRING" id="1122214.Mame_00611"/>
<dbReference type="InterPro" id="IPR027417">
    <property type="entry name" value="P-loop_NTPase"/>
</dbReference>
<dbReference type="KEGG" id="mmed:Mame_00611"/>
<dbReference type="SUPFAM" id="SSF52540">
    <property type="entry name" value="P-loop containing nucleoside triphosphate hydrolases"/>
    <property type="match status" value="1"/>
</dbReference>
<dbReference type="eggNOG" id="COG3911">
    <property type="taxonomic scope" value="Bacteria"/>
</dbReference>